<name>A0ABZ0WV68_9BURK</name>
<accession>A0ABZ0WV68</accession>
<keyword evidence="5" id="KW-0949">S-adenosyl-L-methionine</keyword>
<dbReference type="EMBL" id="CP139965">
    <property type="protein sequence ID" value="WQD81236.1"/>
    <property type="molecule type" value="Genomic_DNA"/>
</dbReference>
<evidence type="ECO:0000256" key="4">
    <source>
        <dbReference type="ARBA" id="ARBA00022679"/>
    </source>
</evidence>
<dbReference type="Proteomes" id="UP001325479">
    <property type="component" value="Chromosome"/>
</dbReference>
<dbReference type="EC" id="2.1.1.-" evidence="8"/>
<dbReference type="RefSeq" id="WP_114810023.1">
    <property type="nucleotide sequence ID" value="NZ_CP139965.1"/>
</dbReference>
<evidence type="ECO:0000313" key="9">
    <source>
        <dbReference type="Proteomes" id="UP001325479"/>
    </source>
</evidence>
<keyword evidence="4 8" id="KW-0808">Transferase</keyword>
<dbReference type="Pfam" id="PF00856">
    <property type="entry name" value="SET"/>
    <property type="match status" value="1"/>
</dbReference>
<sequence>MQIPVSSRPSSRNISVRRSPIHGKGVFALRALDVGEIICEYKGKRIAWDEATRRPPRDPSQPNHTFYFDLGNGQVIDGAMGGNSARWINHSCAPNCEAEDHNGRIYIRAICDIAAGEELGLDYALIVEERHTPRLLREYLCRCGASTCRGTMLAVRRKRAAVLANDGQVSVRPADQAGNEGACRGCPESRR</sequence>
<dbReference type="InterPro" id="IPR001214">
    <property type="entry name" value="SET_dom"/>
</dbReference>
<dbReference type="PROSITE" id="PS50868">
    <property type="entry name" value="POST_SET"/>
    <property type="match status" value="1"/>
</dbReference>
<gene>
    <name evidence="8" type="ORF">U0042_01425</name>
</gene>
<evidence type="ECO:0000256" key="1">
    <source>
        <dbReference type="ARBA" id="ARBA00004286"/>
    </source>
</evidence>
<evidence type="ECO:0000256" key="2">
    <source>
        <dbReference type="ARBA" id="ARBA00022454"/>
    </source>
</evidence>
<dbReference type="SUPFAM" id="SSF82199">
    <property type="entry name" value="SET domain"/>
    <property type="match status" value="1"/>
</dbReference>
<dbReference type="InterPro" id="IPR003616">
    <property type="entry name" value="Post-SET_dom"/>
</dbReference>
<reference evidence="8 9" key="1">
    <citation type="submission" date="2023-12" db="EMBL/GenBank/DDBJ databases">
        <title>Genome sequencing and assembly of bacterial species from a model synthetic community.</title>
        <authorList>
            <person name="Hogle S.L."/>
        </authorList>
    </citation>
    <scope>NUCLEOTIDE SEQUENCE [LARGE SCALE GENOMIC DNA]</scope>
    <source>
        <strain evidence="8 9">HAMBI 2494</strain>
    </source>
</reference>
<dbReference type="InterPro" id="IPR050777">
    <property type="entry name" value="SET2_Histone-Lys_MeTrsfase"/>
</dbReference>
<keyword evidence="3 8" id="KW-0489">Methyltransferase</keyword>
<protein>
    <submittedName>
        <fullName evidence="8">SET domain-containing protein</fullName>
        <ecNumber evidence="8">2.1.1.-</ecNumber>
    </submittedName>
</protein>
<dbReference type="Gene3D" id="2.170.270.10">
    <property type="entry name" value="SET domain"/>
    <property type="match status" value="1"/>
</dbReference>
<evidence type="ECO:0000256" key="3">
    <source>
        <dbReference type="ARBA" id="ARBA00022603"/>
    </source>
</evidence>
<dbReference type="PANTHER" id="PTHR22884">
    <property type="entry name" value="SET DOMAIN PROTEINS"/>
    <property type="match status" value="1"/>
</dbReference>
<evidence type="ECO:0000256" key="5">
    <source>
        <dbReference type="ARBA" id="ARBA00022691"/>
    </source>
</evidence>
<evidence type="ECO:0000259" key="7">
    <source>
        <dbReference type="PROSITE" id="PS50868"/>
    </source>
</evidence>
<feature type="domain" description="Post-SET" evidence="7">
    <location>
        <begin position="137"/>
        <end position="153"/>
    </location>
</feature>
<dbReference type="PROSITE" id="PS50280">
    <property type="entry name" value="SET"/>
    <property type="match status" value="1"/>
</dbReference>
<proteinExistence type="predicted"/>
<evidence type="ECO:0000313" key="8">
    <source>
        <dbReference type="EMBL" id="WQD81236.1"/>
    </source>
</evidence>
<keyword evidence="2" id="KW-0158">Chromosome</keyword>
<dbReference type="InterPro" id="IPR046341">
    <property type="entry name" value="SET_dom_sf"/>
</dbReference>
<dbReference type="SMART" id="SM00317">
    <property type="entry name" value="SET"/>
    <property type="match status" value="1"/>
</dbReference>
<comment type="subcellular location">
    <subcellularLocation>
        <location evidence="1">Chromosome</location>
    </subcellularLocation>
</comment>
<dbReference type="GO" id="GO:0008168">
    <property type="term" value="F:methyltransferase activity"/>
    <property type="evidence" value="ECO:0007669"/>
    <property type="project" value="UniProtKB-KW"/>
</dbReference>
<organism evidence="8 9">
    <name type="scientific">Paraburkholderia kururiensis</name>
    <dbReference type="NCBI Taxonomy" id="984307"/>
    <lineage>
        <taxon>Bacteria</taxon>
        <taxon>Pseudomonadati</taxon>
        <taxon>Pseudomonadota</taxon>
        <taxon>Betaproteobacteria</taxon>
        <taxon>Burkholderiales</taxon>
        <taxon>Burkholderiaceae</taxon>
        <taxon>Paraburkholderia</taxon>
    </lineage>
</organism>
<evidence type="ECO:0000259" key="6">
    <source>
        <dbReference type="PROSITE" id="PS50280"/>
    </source>
</evidence>
<keyword evidence="9" id="KW-1185">Reference proteome</keyword>
<feature type="domain" description="SET" evidence="6">
    <location>
        <begin position="12"/>
        <end position="124"/>
    </location>
</feature>
<dbReference type="GO" id="GO:0032259">
    <property type="term" value="P:methylation"/>
    <property type="evidence" value="ECO:0007669"/>
    <property type="project" value="UniProtKB-KW"/>
</dbReference>